<dbReference type="Gene3D" id="3.30.70.920">
    <property type="match status" value="1"/>
</dbReference>
<dbReference type="Pfam" id="PF13412">
    <property type="entry name" value="HTH_24"/>
    <property type="match status" value="1"/>
</dbReference>
<proteinExistence type="predicted"/>
<reference evidence="5 6" key="1">
    <citation type="submission" date="2017-03" db="EMBL/GenBank/DDBJ databases">
        <authorList>
            <person name="Afonso C.L."/>
            <person name="Miller P.J."/>
            <person name="Scott M.A."/>
            <person name="Spackman E."/>
            <person name="Goraichik I."/>
            <person name="Dimitrov K.M."/>
            <person name="Suarez D.L."/>
            <person name="Swayne D.E."/>
        </authorList>
    </citation>
    <scope>NUCLEOTIDE SEQUENCE [LARGE SCALE GENOMIC DNA]</scope>
    <source>
        <strain evidence="5 6">CECT 8625</strain>
    </source>
</reference>
<dbReference type="InterPro" id="IPR019888">
    <property type="entry name" value="Tscrpt_reg_AsnC-like"/>
</dbReference>
<keyword evidence="1" id="KW-0805">Transcription regulation</keyword>
<dbReference type="RefSeq" id="WP_085793397.1">
    <property type="nucleotide sequence ID" value="NZ_FWFK01000008.1"/>
</dbReference>
<dbReference type="PANTHER" id="PTHR30154">
    <property type="entry name" value="LEUCINE-RESPONSIVE REGULATORY PROTEIN"/>
    <property type="match status" value="1"/>
</dbReference>
<feature type="domain" description="HTH asnC-type" evidence="4">
    <location>
        <begin position="1"/>
        <end position="62"/>
    </location>
</feature>
<dbReference type="InterPro" id="IPR000485">
    <property type="entry name" value="AsnC-type_HTH_dom"/>
</dbReference>
<name>A0A1X7A6B9_9RHOB</name>
<dbReference type="PROSITE" id="PS50956">
    <property type="entry name" value="HTH_ASNC_2"/>
    <property type="match status" value="1"/>
</dbReference>
<sequence length="154" mass="16758">MKDIDRKICEIIQVEGRLSASDLAQRLKLPASTANDRVRRLVANGSILGWRAELDPRRVGAGLCVFVLIDMSHEGEDKAVRAIAAHAEVQELHHISGPHSYLAKLRVGDMAALQEFLTNVIKPQAAVSATETVFAMRTVKETAALHISPATNAE</sequence>
<dbReference type="PANTHER" id="PTHR30154:SF34">
    <property type="entry name" value="TRANSCRIPTIONAL REGULATOR AZLB"/>
    <property type="match status" value="1"/>
</dbReference>
<keyword evidence="3" id="KW-0804">Transcription</keyword>
<dbReference type="AlphaFoldDB" id="A0A1X7A6B9"/>
<dbReference type="Gene3D" id="1.10.10.10">
    <property type="entry name" value="Winged helix-like DNA-binding domain superfamily/Winged helix DNA-binding domain"/>
    <property type="match status" value="1"/>
</dbReference>
<dbReference type="GO" id="GO:0043565">
    <property type="term" value="F:sequence-specific DNA binding"/>
    <property type="evidence" value="ECO:0007669"/>
    <property type="project" value="InterPro"/>
</dbReference>
<dbReference type="SUPFAM" id="SSF54909">
    <property type="entry name" value="Dimeric alpha+beta barrel"/>
    <property type="match status" value="1"/>
</dbReference>
<organism evidence="5 6">
    <name type="scientific">Roseivivax jejudonensis</name>
    <dbReference type="NCBI Taxonomy" id="1529041"/>
    <lineage>
        <taxon>Bacteria</taxon>
        <taxon>Pseudomonadati</taxon>
        <taxon>Pseudomonadota</taxon>
        <taxon>Alphaproteobacteria</taxon>
        <taxon>Rhodobacterales</taxon>
        <taxon>Roseobacteraceae</taxon>
        <taxon>Roseivivax</taxon>
    </lineage>
</organism>
<gene>
    <name evidence="5" type="primary">lrp_6</name>
    <name evidence="5" type="ORF">ROJ8625_03727</name>
</gene>
<evidence type="ECO:0000256" key="1">
    <source>
        <dbReference type="ARBA" id="ARBA00023015"/>
    </source>
</evidence>
<evidence type="ECO:0000313" key="6">
    <source>
        <dbReference type="Proteomes" id="UP000193570"/>
    </source>
</evidence>
<accession>A0A1X7A6B9</accession>
<keyword evidence="6" id="KW-1185">Reference proteome</keyword>
<dbReference type="SUPFAM" id="SSF46785">
    <property type="entry name" value="Winged helix' DNA-binding domain"/>
    <property type="match status" value="1"/>
</dbReference>
<dbReference type="EMBL" id="FWFK01000008">
    <property type="protein sequence ID" value="SLN71435.1"/>
    <property type="molecule type" value="Genomic_DNA"/>
</dbReference>
<dbReference type="GO" id="GO:0043200">
    <property type="term" value="P:response to amino acid"/>
    <property type="evidence" value="ECO:0007669"/>
    <property type="project" value="TreeGrafter"/>
</dbReference>
<keyword evidence="2" id="KW-0238">DNA-binding</keyword>
<evidence type="ECO:0000256" key="3">
    <source>
        <dbReference type="ARBA" id="ARBA00023163"/>
    </source>
</evidence>
<evidence type="ECO:0000313" key="5">
    <source>
        <dbReference type="EMBL" id="SLN71435.1"/>
    </source>
</evidence>
<dbReference type="OrthoDB" id="166264at2"/>
<dbReference type="InterPro" id="IPR036390">
    <property type="entry name" value="WH_DNA-bd_sf"/>
</dbReference>
<dbReference type="Pfam" id="PF01037">
    <property type="entry name" value="AsnC_trans_reg"/>
    <property type="match status" value="1"/>
</dbReference>
<dbReference type="Proteomes" id="UP000193570">
    <property type="component" value="Unassembled WGS sequence"/>
</dbReference>
<protein>
    <submittedName>
        <fullName evidence="5">Leucine-responsive regulatory protein</fullName>
    </submittedName>
</protein>
<dbReference type="InterPro" id="IPR036388">
    <property type="entry name" value="WH-like_DNA-bd_sf"/>
</dbReference>
<evidence type="ECO:0000259" key="4">
    <source>
        <dbReference type="PROSITE" id="PS50956"/>
    </source>
</evidence>
<dbReference type="PRINTS" id="PR00033">
    <property type="entry name" value="HTHASNC"/>
</dbReference>
<evidence type="ECO:0000256" key="2">
    <source>
        <dbReference type="ARBA" id="ARBA00023125"/>
    </source>
</evidence>
<dbReference type="SMART" id="SM00344">
    <property type="entry name" value="HTH_ASNC"/>
    <property type="match status" value="1"/>
</dbReference>
<dbReference type="GO" id="GO:0005829">
    <property type="term" value="C:cytosol"/>
    <property type="evidence" value="ECO:0007669"/>
    <property type="project" value="TreeGrafter"/>
</dbReference>
<dbReference type="InterPro" id="IPR011008">
    <property type="entry name" value="Dimeric_a/b-barrel"/>
</dbReference>
<dbReference type="InterPro" id="IPR019887">
    <property type="entry name" value="Tscrpt_reg_AsnC/Lrp_C"/>
</dbReference>